<sequence>MRNAGYPEASTWALEWQLRTLLGDAEPDPATGDELQRHHRGLPELWMTSAIGLGMRNPEPSNTEADRLQHEARNLLREAGLQIDTKEDDATPGSRLTKAPSDTVTSQEEVSYREVLDTPSPEVQAAQVSDASLGRCPGLDALLRAAQEDLLEAAVEAARRGAEGR</sequence>
<keyword evidence="3" id="KW-1185">Reference proteome</keyword>
<accession>A0AA36J805</accession>
<protein>
    <submittedName>
        <fullName evidence="2">Uncharacterized protein</fullName>
    </submittedName>
</protein>
<comment type="caution">
    <text evidence="2">The sequence shown here is derived from an EMBL/GenBank/DDBJ whole genome shotgun (WGS) entry which is preliminary data.</text>
</comment>
<reference evidence="2" key="1">
    <citation type="submission" date="2023-08" db="EMBL/GenBank/DDBJ databases">
        <authorList>
            <person name="Chen Y."/>
            <person name="Shah S."/>
            <person name="Dougan E. K."/>
            <person name="Thang M."/>
            <person name="Chan C."/>
        </authorList>
    </citation>
    <scope>NUCLEOTIDE SEQUENCE</scope>
</reference>
<evidence type="ECO:0000313" key="3">
    <source>
        <dbReference type="Proteomes" id="UP001178507"/>
    </source>
</evidence>
<dbReference type="AlphaFoldDB" id="A0AA36J805"/>
<dbReference type="Proteomes" id="UP001178507">
    <property type="component" value="Unassembled WGS sequence"/>
</dbReference>
<dbReference type="EMBL" id="CAUJNA010003389">
    <property type="protein sequence ID" value="CAJ1400871.1"/>
    <property type="molecule type" value="Genomic_DNA"/>
</dbReference>
<evidence type="ECO:0000256" key="1">
    <source>
        <dbReference type="SAM" id="MobiDB-lite"/>
    </source>
</evidence>
<proteinExistence type="predicted"/>
<evidence type="ECO:0000313" key="2">
    <source>
        <dbReference type="EMBL" id="CAJ1400871.1"/>
    </source>
</evidence>
<feature type="region of interest" description="Disordered" evidence="1">
    <location>
        <begin position="80"/>
        <end position="129"/>
    </location>
</feature>
<organism evidence="2 3">
    <name type="scientific">Effrenium voratum</name>
    <dbReference type="NCBI Taxonomy" id="2562239"/>
    <lineage>
        <taxon>Eukaryota</taxon>
        <taxon>Sar</taxon>
        <taxon>Alveolata</taxon>
        <taxon>Dinophyceae</taxon>
        <taxon>Suessiales</taxon>
        <taxon>Symbiodiniaceae</taxon>
        <taxon>Effrenium</taxon>
    </lineage>
</organism>
<name>A0AA36J805_9DINO</name>
<feature type="compositionally biased region" description="Polar residues" evidence="1">
    <location>
        <begin position="100"/>
        <end position="109"/>
    </location>
</feature>
<gene>
    <name evidence="2" type="ORF">EVOR1521_LOCUS24118</name>
</gene>